<dbReference type="GO" id="GO:0004713">
    <property type="term" value="F:protein tyrosine kinase activity"/>
    <property type="evidence" value="ECO:0007669"/>
    <property type="project" value="UniProtKB-KW"/>
</dbReference>
<evidence type="ECO:0000256" key="10">
    <source>
        <dbReference type="ARBA" id="ARBA00022777"/>
    </source>
</evidence>
<dbReference type="Pfam" id="PF07714">
    <property type="entry name" value="PK_Tyr_Ser-Thr"/>
    <property type="match status" value="1"/>
</dbReference>
<accession>A0A8U7NL10</accession>
<evidence type="ECO:0000256" key="5">
    <source>
        <dbReference type="ARBA" id="ARBA00022527"/>
    </source>
</evidence>
<dbReference type="GO" id="GO:0005634">
    <property type="term" value="C:nucleus"/>
    <property type="evidence" value="ECO:0007669"/>
    <property type="project" value="TreeGrafter"/>
</dbReference>
<keyword evidence="7" id="KW-0808">Transferase</keyword>
<evidence type="ECO:0000256" key="8">
    <source>
        <dbReference type="ARBA" id="ARBA00022723"/>
    </source>
</evidence>
<evidence type="ECO:0000256" key="12">
    <source>
        <dbReference type="ARBA" id="ARBA00022842"/>
    </source>
</evidence>
<evidence type="ECO:0000256" key="1">
    <source>
        <dbReference type="ARBA" id="ARBA00001936"/>
    </source>
</evidence>
<keyword evidence="21" id="KW-1185">Reference proteome</keyword>
<dbReference type="GO" id="GO:0004674">
    <property type="term" value="F:protein serine/threonine kinase activity"/>
    <property type="evidence" value="ECO:0007669"/>
    <property type="project" value="UniProtKB-KW"/>
</dbReference>
<dbReference type="PROSITE" id="PS00109">
    <property type="entry name" value="PROTEIN_KINASE_TYR"/>
    <property type="match status" value="1"/>
</dbReference>
<dbReference type="InterPro" id="IPR017441">
    <property type="entry name" value="Protein_kinase_ATP_BS"/>
</dbReference>
<keyword evidence="14" id="KW-0464">Manganese</keyword>
<keyword evidence="12" id="KW-0460">Magnesium</keyword>
<keyword evidence="8" id="KW-0479">Metal-binding</keyword>
<dbReference type="Gene3D" id="3.10.100.10">
    <property type="entry name" value="Mannose-Binding Protein A, subunit A"/>
    <property type="match status" value="1"/>
</dbReference>
<evidence type="ECO:0000256" key="9">
    <source>
        <dbReference type="ARBA" id="ARBA00022741"/>
    </source>
</evidence>
<comment type="cofactor">
    <cofactor evidence="2">
        <name>Mg(2+)</name>
        <dbReference type="ChEBI" id="CHEBI:18420"/>
    </cofactor>
</comment>
<reference evidence="20" key="3">
    <citation type="submission" date="2025-09" db="UniProtKB">
        <authorList>
            <consortium name="Ensembl"/>
        </authorList>
    </citation>
    <scope>IDENTIFICATION</scope>
</reference>
<evidence type="ECO:0000256" key="6">
    <source>
        <dbReference type="ARBA" id="ARBA00022553"/>
    </source>
</evidence>
<dbReference type="FunFam" id="3.30.200.20:FF:000134">
    <property type="entry name" value="Dual specificity testis-specific protein kinase 2"/>
    <property type="match status" value="1"/>
</dbReference>
<dbReference type="Ensembl" id="ENSCMUT00000015027.2">
    <property type="protein sequence ID" value="ENSCMUP00000013993.2"/>
    <property type="gene ID" value="ENSCMUG00000008751.2"/>
</dbReference>
<dbReference type="GO" id="GO:0051496">
    <property type="term" value="P:positive regulation of stress fiber assembly"/>
    <property type="evidence" value="ECO:0007669"/>
    <property type="project" value="TreeGrafter"/>
</dbReference>
<dbReference type="SUPFAM" id="SSF56112">
    <property type="entry name" value="Protein kinase-like (PK-like)"/>
    <property type="match status" value="1"/>
</dbReference>
<dbReference type="InterPro" id="IPR011009">
    <property type="entry name" value="Kinase-like_dom_sf"/>
</dbReference>
<evidence type="ECO:0000256" key="4">
    <source>
        <dbReference type="ARBA" id="ARBA00013203"/>
    </source>
</evidence>
<dbReference type="GO" id="GO:0005737">
    <property type="term" value="C:cytoplasm"/>
    <property type="evidence" value="ECO:0007669"/>
    <property type="project" value="TreeGrafter"/>
</dbReference>
<keyword evidence="6" id="KW-0597">Phosphoprotein</keyword>
<feature type="region of interest" description="Disordered" evidence="18">
    <location>
        <begin position="1"/>
        <end position="30"/>
    </location>
</feature>
<evidence type="ECO:0000256" key="2">
    <source>
        <dbReference type="ARBA" id="ARBA00001946"/>
    </source>
</evidence>
<dbReference type="SUPFAM" id="SSF56436">
    <property type="entry name" value="C-type lectin-like"/>
    <property type="match status" value="1"/>
</dbReference>
<comment type="similarity">
    <text evidence="3">Belongs to the protein kinase superfamily. TKL Ser/Thr protein kinase family.</text>
</comment>
<dbReference type="SMART" id="SM00034">
    <property type="entry name" value="CLECT"/>
    <property type="match status" value="1"/>
</dbReference>
<keyword evidence="19" id="KW-1133">Transmembrane helix</keyword>
<evidence type="ECO:0000256" key="11">
    <source>
        <dbReference type="ARBA" id="ARBA00022840"/>
    </source>
</evidence>
<evidence type="ECO:0000256" key="17">
    <source>
        <dbReference type="ARBA" id="ARBA00051680"/>
    </source>
</evidence>
<protein>
    <recommendedName>
        <fullName evidence="4">dual-specificity kinase</fullName>
        <ecNumber evidence="4">2.7.12.1</ecNumber>
    </recommendedName>
</protein>
<evidence type="ECO:0000256" key="15">
    <source>
        <dbReference type="ARBA" id="ARBA00049003"/>
    </source>
</evidence>
<dbReference type="InterPro" id="IPR016187">
    <property type="entry name" value="CTDL_fold"/>
</dbReference>
<name>A0A8C3GYJ3_CORMO</name>
<evidence type="ECO:0000256" key="14">
    <source>
        <dbReference type="ARBA" id="ARBA00023211"/>
    </source>
</evidence>
<keyword evidence="10" id="KW-0418">Kinase</keyword>
<evidence type="ECO:0000313" key="20">
    <source>
        <dbReference type="Ensembl" id="ENSCMUP00000013993.2"/>
    </source>
</evidence>
<dbReference type="GO" id="GO:0030036">
    <property type="term" value="P:actin cytoskeleton organization"/>
    <property type="evidence" value="ECO:0007669"/>
    <property type="project" value="TreeGrafter"/>
</dbReference>
<dbReference type="Pfam" id="PF00059">
    <property type="entry name" value="Lectin_C"/>
    <property type="match status" value="1"/>
</dbReference>
<dbReference type="InterPro" id="IPR008266">
    <property type="entry name" value="Tyr_kinase_AS"/>
</dbReference>
<dbReference type="FunFam" id="1.10.510.10:FF:000202">
    <property type="entry name" value="Dual specificity testis-specific protein kinase 2"/>
    <property type="match status" value="1"/>
</dbReference>
<dbReference type="AlphaFoldDB" id="A0A8C3GYJ3"/>
<reference evidence="20" key="2">
    <citation type="submission" date="2025-08" db="UniProtKB">
        <authorList>
            <consortium name="Ensembl"/>
        </authorList>
    </citation>
    <scope>IDENTIFICATION</scope>
</reference>
<dbReference type="GO" id="GO:0004712">
    <property type="term" value="F:protein serine/threonine/tyrosine kinase activity"/>
    <property type="evidence" value="ECO:0007669"/>
    <property type="project" value="UniProtKB-EC"/>
</dbReference>
<evidence type="ECO:0000256" key="7">
    <source>
        <dbReference type="ARBA" id="ARBA00022679"/>
    </source>
</evidence>
<dbReference type="PROSITE" id="PS00107">
    <property type="entry name" value="PROTEIN_KINASE_ATP"/>
    <property type="match status" value="1"/>
</dbReference>
<accession>A0A8C3GYJ3</accession>
<dbReference type="InterPro" id="IPR016186">
    <property type="entry name" value="C-type_lectin-like/link_sf"/>
</dbReference>
<dbReference type="InterPro" id="IPR050940">
    <property type="entry name" value="Actin_reg-Ser/Thr_kinase"/>
</dbReference>
<evidence type="ECO:0000256" key="3">
    <source>
        <dbReference type="ARBA" id="ARBA00005843"/>
    </source>
</evidence>
<dbReference type="PANTHER" id="PTHR46485:SF3">
    <property type="entry name" value="DUAL SPECIFICITY TESTIS-SPECIFIC PROTEIN KINASE 1"/>
    <property type="match status" value="1"/>
</dbReference>
<dbReference type="GO" id="GO:0005524">
    <property type="term" value="F:ATP binding"/>
    <property type="evidence" value="ECO:0007669"/>
    <property type="project" value="UniProtKB-UniRule"/>
</dbReference>
<dbReference type="Proteomes" id="UP000694553">
    <property type="component" value="Unassembled WGS sequence"/>
</dbReference>
<keyword evidence="11" id="KW-0067">ATP-binding</keyword>
<comment type="catalytic activity">
    <reaction evidence="15">
        <text>L-seryl-[protein] + ATP = O-phospho-L-seryl-[protein] + ADP + H(+)</text>
        <dbReference type="Rhea" id="RHEA:17989"/>
        <dbReference type="Rhea" id="RHEA-COMP:9863"/>
        <dbReference type="Rhea" id="RHEA-COMP:11604"/>
        <dbReference type="ChEBI" id="CHEBI:15378"/>
        <dbReference type="ChEBI" id="CHEBI:29999"/>
        <dbReference type="ChEBI" id="CHEBI:30616"/>
        <dbReference type="ChEBI" id="CHEBI:83421"/>
        <dbReference type="ChEBI" id="CHEBI:456216"/>
        <dbReference type="EC" id="2.7.12.1"/>
    </reaction>
</comment>
<keyword evidence="13" id="KW-0829">Tyrosine-protein kinase</keyword>
<dbReference type="EC" id="2.7.12.1" evidence="4"/>
<dbReference type="PANTHER" id="PTHR46485">
    <property type="entry name" value="LIM DOMAIN KINASE 1"/>
    <property type="match status" value="1"/>
</dbReference>
<comment type="catalytic activity">
    <reaction evidence="17">
        <text>L-tyrosyl-[protein] + ATP = O-phospho-L-tyrosyl-[protein] + ADP + H(+)</text>
        <dbReference type="Rhea" id="RHEA:10596"/>
        <dbReference type="Rhea" id="RHEA-COMP:10136"/>
        <dbReference type="Rhea" id="RHEA-COMP:20101"/>
        <dbReference type="ChEBI" id="CHEBI:15378"/>
        <dbReference type="ChEBI" id="CHEBI:30616"/>
        <dbReference type="ChEBI" id="CHEBI:46858"/>
        <dbReference type="ChEBI" id="CHEBI:61978"/>
        <dbReference type="ChEBI" id="CHEBI:456216"/>
        <dbReference type="EC" id="2.7.12.1"/>
    </reaction>
</comment>
<dbReference type="InterPro" id="IPR000719">
    <property type="entry name" value="Prot_kinase_dom"/>
</dbReference>
<evidence type="ECO:0000313" key="21">
    <source>
        <dbReference type="Proteomes" id="UP000694553"/>
    </source>
</evidence>
<evidence type="ECO:0000256" key="19">
    <source>
        <dbReference type="SAM" id="Phobius"/>
    </source>
</evidence>
<organism evidence="20 21">
    <name type="scientific">Corvus moneduloides</name>
    <name type="common">New Caledonian crow</name>
    <dbReference type="NCBI Taxonomy" id="1196302"/>
    <lineage>
        <taxon>Eukaryota</taxon>
        <taxon>Metazoa</taxon>
        <taxon>Chordata</taxon>
        <taxon>Craniata</taxon>
        <taxon>Vertebrata</taxon>
        <taxon>Euteleostomi</taxon>
        <taxon>Archelosauria</taxon>
        <taxon>Archosauria</taxon>
        <taxon>Dinosauria</taxon>
        <taxon>Saurischia</taxon>
        <taxon>Theropoda</taxon>
        <taxon>Coelurosauria</taxon>
        <taxon>Aves</taxon>
        <taxon>Neognathae</taxon>
        <taxon>Neoaves</taxon>
        <taxon>Telluraves</taxon>
        <taxon>Australaves</taxon>
        <taxon>Passeriformes</taxon>
        <taxon>Corvoidea</taxon>
        <taxon>Corvidae</taxon>
        <taxon>Corvus</taxon>
    </lineage>
</organism>
<dbReference type="Gene3D" id="3.30.200.20">
    <property type="entry name" value="Phosphorylase Kinase, domain 1"/>
    <property type="match status" value="1"/>
</dbReference>
<evidence type="ECO:0000256" key="16">
    <source>
        <dbReference type="ARBA" id="ARBA00049308"/>
    </source>
</evidence>
<reference evidence="21" key="1">
    <citation type="submission" date="2019-10" db="EMBL/GenBank/DDBJ databases">
        <title>Corvus moneduloides (New Caledonian crow) genome, bCorMon1, primary haplotype.</title>
        <authorList>
            <person name="Rutz C."/>
            <person name="Fungtammasan C."/>
            <person name="Mountcastle J."/>
            <person name="Formenti G."/>
            <person name="Chow W."/>
            <person name="Howe K."/>
            <person name="Steele M.P."/>
            <person name="Fernandes J."/>
            <person name="Gilbert M.T.P."/>
            <person name="Fedrigo O."/>
            <person name="Jarvis E.D."/>
            <person name="Gemmell N."/>
        </authorList>
    </citation>
    <scope>NUCLEOTIDE SEQUENCE [LARGE SCALE GENOMIC DNA]</scope>
</reference>
<dbReference type="PROSITE" id="PS50041">
    <property type="entry name" value="C_TYPE_LECTIN_2"/>
    <property type="match status" value="1"/>
</dbReference>
<feature type="compositionally biased region" description="Basic and acidic residues" evidence="18">
    <location>
        <begin position="12"/>
        <end position="22"/>
    </location>
</feature>
<sequence>MALGVLGGTDMEWEKLPRRPGEGEGEAAGPWPGCGRLRPSSYRALRSAVSTLARIDDFYCEKIGAGFFSEVFKVRHRQSGQIMVLKMNKLTSNRGNMLREVQLMNRLSHPNILRFMGVCVHQGQLHALTEYINGGNLEQLLDSPVPLSWSMRVKLALDIAHGLRYLHSKGIFHRDLTSKNCLVRCEASGYTAVVGDFGLAEKIPTYSEGSEKEPLAVVGSPYWMAPEVLRGEIYNEKADVFAYGIILCETIARVPADPDYLPRTEDFGLDVTTFRTMVGIDCPAAFLQLAFHCCSMEPTSRPSFLEITQCLESILQHQLRAEGAGATLFGIGESLSASGTAAALSETSCFCPLKRSRARRAIGAARGMAQSVVYADLKFAAGPPSTVPDEDDSPYENVPLGPVTAAPSPGRWTRRWRVPRALLAASLLLLLLVVAVVVLGAYCESVTAAGGAAGRAAAGAGSGWARDRLLGAAREEGAGAGVRGSCLATRSCLPLPFPLPPTAFPTTSLCLPFPPLAFSTAFHRLALPSHCLPPLPMVLPLSSHYLPIPPTASHSLSLPPTVSHFLPQSSHCLPLPPTASHSLPLPPTVFPLPPTASHGVPTAFPLPPTASYSVPAAFPLPSHCLPTAFHRFSLSLLAFPMSPTAFQCLPSTCHDGGFLSLPTGTPRTISIHSQILLSYSSLLEPCPRQGPMPTSSSTALSPDWQVTRSLQDTSREHMAEQGRLSQELRAREQSLEQTQLELAWAREELQRVWHEYNITQTELESRNAELGHTQQELAVLQEEVQVVQGKLNTSKSLVSSLRACVNTDCCPSGWVLYRSKCLYISMAKKSWQDSHQDCAERSAQLLVQDDWSSLLVPHFVQASNARYWIGARIFYEAGSSVWRDSKYPKRYNSDCWSVGNGELWSLTCKNLFQWICEKSPNLSSASETRPPFLTKD</sequence>
<dbReference type="PRINTS" id="PR00109">
    <property type="entry name" value="TYRKINASE"/>
</dbReference>
<dbReference type="PROSITE" id="PS50011">
    <property type="entry name" value="PROTEIN_KINASE_DOM"/>
    <property type="match status" value="1"/>
</dbReference>
<dbReference type="CDD" id="cd14155">
    <property type="entry name" value="PKc_TESK"/>
    <property type="match status" value="1"/>
</dbReference>
<dbReference type="InterPro" id="IPR001245">
    <property type="entry name" value="Ser-Thr/Tyr_kinase_cat_dom"/>
</dbReference>
<gene>
    <name evidence="20" type="primary">LOC116438046</name>
</gene>
<feature type="transmembrane region" description="Helical" evidence="19">
    <location>
        <begin position="421"/>
        <end position="442"/>
    </location>
</feature>
<proteinExistence type="inferred from homology"/>
<comment type="catalytic activity">
    <reaction evidence="16">
        <text>L-threonyl-[protein] + ATP = O-phospho-L-threonyl-[protein] + ADP + H(+)</text>
        <dbReference type="Rhea" id="RHEA:46608"/>
        <dbReference type="Rhea" id="RHEA-COMP:11060"/>
        <dbReference type="Rhea" id="RHEA-COMP:11605"/>
        <dbReference type="ChEBI" id="CHEBI:15378"/>
        <dbReference type="ChEBI" id="CHEBI:30013"/>
        <dbReference type="ChEBI" id="CHEBI:30616"/>
        <dbReference type="ChEBI" id="CHEBI:61977"/>
        <dbReference type="ChEBI" id="CHEBI:456216"/>
        <dbReference type="EC" id="2.7.12.1"/>
    </reaction>
</comment>
<keyword evidence="9" id="KW-0547">Nucleotide-binding</keyword>
<dbReference type="InterPro" id="IPR001304">
    <property type="entry name" value="C-type_lectin-like"/>
</dbReference>
<evidence type="ECO:0000256" key="13">
    <source>
        <dbReference type="ARBA" id="ARBA00023137"/>
    </source>
</evidence>
<keyword evidence="5" id="KW-0723">Serine/threonine-protein kinase</keyword>
<evidence type="ECO:0000256" key="18">
    <source>
        <dbReference type="SAM" id="MobiDB-lite"/>
    </source>
</evidence>
<keyword evidence="19" id="KW-0472">Membrane</keyword>
<dbReference type="Gene3D" id="1.10.510.10">
    <property type="entry name" value="Transferase(Phosphotransferase) domain 1"/>
    <property type="match status" value="1"/>
</dbReference>
<keyword evidence="19" id="KW-0812">Transmembrane</keyword>
<comment type="cofactor">
    <cofactor evidence="1">
        <name>Mn(2+)</name>
        <dbReference type="ChEBI" id="CHEBI:29035"/>
    </cofactor>
</comment>
<dbReference type="GO" id="GO:0046872">
    <property type="term" value="F:metal ion binding"/>
    <property type="evidence" value="ECO:0007669"/>
    <property type="project" value="UniProtKB-KW"/>
</dbReference>